<feature type="domain" description="DUF6815" evidence="2">
    <location>
        <begin position="233"/>
        <end position="344"/>
    </location>
</feature>
<dbReference type="NCBIfam" id="NF033816">
    <property type="entry name" value="Cj0069_fam"/>
    <property type="match status" value="1"/>
</dbReference>
<reference evidence="4" key="1">
    <citation type="journal article" date="2019" name="Int. J. Syst. Evol. Microbiol.">
        <title>The Global Catalogue of Microorganisms (GCM) 10K type strain sequencing project: providing services to taxonomists for standard genome sequencing and annotation.</title>
        <authorList>
            <consortium name="The Broad Institute Genomics Platform"/>
            <consortium name="The Broad Institute Genome Sequencing Center for Infectious Disease"/>
            <person name="Wu L."/>
            <person name="Ma J."/>
        </authorList>
    </citation>
    <scope>NUCLEOTIDE SEQUENCE [LARGE SCALE GENOMIC DNA]</scope>
    <source>
        <strain evidence="4">JCM 18961</strain>
    </source>
</reference>
<evidence type="ECO:0000313" key="3">
    <source>
        <dbReference type="EMBL" id="GAA4727566.1"/>
    </source>
</evidence>
<protein>
    <submittedName>
        <fullName evidence="3">Cj0069 family protein</fullName>
    </submittedName>
</protein>
<evidence type="ECO:0000313" key="4">
    <source>
        <dbReference type="Proteomes" id="UP001500556"/>
    </source>
</evidence>
<dbReference type="EMBL" id="BAABLO010000011">
    <property type="protein sequence ID" value="GAA4727566.1"/>
    <property type="molecule type" value="Genomic_DNA"/>
</dbReference>
<proteinExistence type="predicted"/>
<evidence type="ECO:0000259" key="2">
    <source>
        <dbReference type="Pfam" id="PF20668"/>
    </source>
</evidence>
<gene>
    <name evidence="3" type="ORF">GCM10025782_27800</name>
</gene>
<name>A0ABP8YG22_9MICO</name>
<organism evidence="3 4">
    <name type="scientific">Pedococcus ginsenosidimutans</name>
    <dbReference type="NCBI Taxonomy" id="490570"/>
    <lineage>
        <taxon>Bacteria</taxon>
        <taxon>Bacillati</taxon>
        <taxon>Actinomycetota</taxon>
        <taxon>Actinomycetes</taxon>
        <taxon>Micrococcales</taxon>
        <taxon>Intrasporangiaceae</taxon>
        <taxon>Pedococcus</taxon>
    </lineage>
</organism>
<dbReference type="Proteomes" id="UP001500556">
    <property type="component" value="Unassembled WGS sequence"/>
</dbReference>
<comment type="caution">
    <text evidence="3">The sequence shown here is derived from an EMBL/GenBank/DDBJ whole genome shotgun (WGS) entry which is preliminary data.</text>
</comment>
<dbReference type="Pfam" id="PF20668">
    <property type="entry name" value="DUF6815"/>
    <property type="match status" value="1"/>
</dbReference>
<sequence>MADPDDAPRPVLSDPRLAIVVRSDDPARTAGRLQPVVDALAEAAAEAVVVVFDDDDPEALVGQVEGTDGVLVWADPLTGRGPRSALDSVLETIAGTGVWVSADPRVIDKIGTKDVLVTTRHLSWGSDTHRYPTLRDLRQEFPARLAASGTRVVKADRGNGGSGVWKVSLLHEGDGCGTAAGSAEVMVQHARQRDDTHVLTTLDEFMAGCAPVFVAWGGSGHLVDQPYAPRIAEGLVRCYLVQGTVVGFALQDPPATSPVATDKGTPRPAVLGVPSPKTMVAPDHPDFSALRRRLEDEWVPALRDGLDVSPEELPLLWDVDLIRGTPTESDPDPFVLCEINASSVIPFPPEAPAALATAARQRLHSIVRGVGTRPPRSGARSAGRDVGP</sequence>
<keyword evidence="4" id="KW-1185">Reference proteome</keyword>
<accession>A0ABP8YG22</accession>
<feature type="region of interest" description="Disordered" evidence="1">
    <location>
        <begin position="367"/>
        <end position="388"/>
    </location>
</feature>
<feature type="region of interest" description="Disordered" evidence="1">
    <location>
        <begin position="256"/>
        <end position="283"/>
    </location>
</feature>
<dbReference type="SUPFAM" id="SSF56059">
    <property type="entry name" value="Glutathione synthetase ATP-binding domain-like"/>
    <property type="match status" value="1"/>
</dbReference>
<evidence type="ECO:0000256" key="1">
    <source>
        <dbReference type="SAM" id="MobiDB-lite"/>
    </source>
</evidence>
<dbReference type="InterPro" id="IPR049212">
    <property type="entry name" value="DUF6815"/>
</dbReference>